<evidence type="ECO:0000313" key="5">
    <source>
        <dbReference type="EMBL" id="GFN73989.1"/>
    </source>
</evidence>
<proteinExistence type="inferred from homology"/>
<dbReference type="PANTHER" id="PTHR10545">
    <property type="entry name" value="DIAMINE N-ACETYLTRANSFERASE"/>
    <property type="match status" value="1"/>
</dbReference>
<dbReference type="Pfam" id="PF00583">
    <property type="entry name" value="Acetyltransf_1"/>
    <property type="match status" value="1"/>
</dbReference>
<evidence type="ECO:0000259" key="4">
    <source>
        <dbReference type="PROSITE" id="PS51186"/>
    </source>
</evidence>
<dbReference type="FunFam" id="3.40.630.30:FF:000064">
    <property type="entry name" value="GNAT family acetyltransferase"/>
    <property type="match status" value="1"/>
</dbReference>
<dbReference type="AlphaFoldDB" id="A0AAV3XUB6"/>
<evidence type="ECO:0000256" key="1">
    <source>
        <dbReference type="ARBA" id="ARBA00008694"/>
    </source>
</evidence>
<comment type="caution">
    <text evidence="5">The sequence shown here is derived from an EMBL/GenBank/DDBJ whole genome shotgun (WGS) entry which is preliminary data.</text>
</comment>
<feature type="domain" description="N-acetyltransferase" evidence="4">
    <location>
        <begin position="14"/>
        <end position="174"/>
    </location>
</feature>
<dbReference type="SUPFAM" id="SSF55729">
    <property type="entry name" value="Acyl-CoA N-acyltransferases (Nat)"/>
    <property type="match status" value="1"/>
</dbReference>
<dbReference type="GO" id="GO:0008080">
    <property type="term" value="F:N-acetyltransferase activity"/>
    <property type="evidence" value="ECO:0007669"/>
    <property type="project" value="TreeGrafter"/>
</dbReference>
<keyword evidence="3" id="KW-0012">Acyltransferase</keyword>
<reference evidence="5 6" key="1">
    <citation type="journal article" date="2021" name="Elife">
        <title>Chloroplast acquisition without the gene transfer in kleptoplastic sea slugs, Plakobranchus ocellatus.</title>
        <authorList>
            <person name="Maeda T."/>
            <person name="Takahashi S."/>
            <person name="Yoshida T."/>
            <person name="Shimamura S."/>
            <person name="Takaki Y."/>
            <person name="Nagai Y."/>
            <person name="Toyoda A."/>
            <person name="Suzuki Y."/>
            <person name="Arimoto A."/>
            <person name="Ishii H."/>
            <person name="Satoh N."/>
            <person name="Nishiyama T."/>
            <person name="Hasebe M."/>
            <person name="Maruyama T."/>
            <person name="Minagawa J."/>
            <person name="Obokata J."/>
            <person name="Shigenobu S."/>
        </authorList>
    </citation>
    <scope>NUCLEOTIDE SEQUENCE [LARGE SCALE GENOMIC DNA]</scope>
</reference>
<protein>
    <recommendedName>
        <fullName evidence="4">N-acetyltransferase domain-containing protein</fullName>
    </recommendedName>
</protein>
<dbReference type="EMBL" id="BLXT01000055">
    <property type="protein sequence ID" value="GFN73989.1"/>
    <property type="molecule type" value="Genomic_DNA"/>
</dbReference>
<name>A0AAV3XUB6_9GAST</name>
<dbReference type="InterPro" id="IPR000182">
    <property type="entry name" value="GNAT_dom"/>
</dbReference>
<dbReference type="Gene3D" id="3.40.630.30">
    <property type="match status" value="1"/>
</dbReference>
<dbReference type="Proteomes" id="UP000735302">
    <property type="component" value="Unassembled WGS sequence"/>
</dbReference>
<comment type="similarity">
    <text evidence="1">Belongs to the acetyltransferase family.</text>
</comment>
<sequence length="176" mass="20124">MNNTASDSHKKEEIIIRRAKPKDSPQIFQLLLDLAVFLKSGKDVVLTPEEFHDDLFCEPPKCQCVVATTAQESDTIIGYSLFYPVYSAWKGFSLYMEDLFVKPEHRRKGVGKLLWQKVTQIGLDMGCKGLRLTVENWNKTAKDMYTHHGCVDLTEALDEHPMYLNKAGMEKLVQEV</sequence>
<evidence type="ECO:0000313" key="6">
    <source>
        <dbReference type="Proteomes" id="UP000735302"/>
    </source>
</evidence>
<evidence type="ECO:0000256" key="3">
    <source>
        <dbReference type="ARBA" id="ARBA00023315"/>
    </source>
</evidence>
<gene>
    <name evidence="5" type="ORF">PoB_000049500</name>
</gene>
<keyword evidence="2" id="KW-0808">Transferase</keyword>
<organism evidence="5 6">
    <name type="scientific">Plakobranchus ocellatus</name>
    <dbReference type="NCBI Taxonomy" id="259542"/>
    <lineage>
        <taxon>Eukaryota</taxon>
        <taxon>Metazoa</taxon>
        <taxon>Spiralia</taxon>
        <taxon>Lophotrochozoa</taxon>
        <taxon>Mollusca</taxon>
        <taxon>Gastropoda</taxon>
        <taxon>Heterobranchia</taxon>
        <taxon>Euthyneura</taxon>
        <taxon>Panpulmonata</taxon>
        <taxon>Sacoglossa</taxon>
        <taxon>Placobranchoidea</taxon>
        <taxon>Plakobranchidae</taxon>
        <taxon>Plakobranchus</taxon>
    </lineage>
</organism>
<dbReference type="PANTHER" id="PTHR10545:SF29">
    <property type="entry name" value="GH14572P-RELATED"/>
    <property type="match status" value="1"/>
</dbReference>
<dbReference type="InterPro" id="IPR016181">
    <property type="entry name" value="Acyl_CoA_acyltransferase"/>
</dbReference>
<keyword evidence="6" id="KW-1185">Reference proteome</keyword>
<accession>A0AAV3XUB6</accession>
<evidence type="ECO:0000256" key="2">
    <source>
        <dbReference type="ARBA" id="ARBA00022679"/>
    </source>
</evidence>
<dbReference type="CDD" id="cd04301">
    <property type="entry name" value="NAT_SF"/>
    <property type="match status" value="1"/>
</dbReference>
<dbReference type="InterPro" id="IPR051016">
    <property type="entry name" value="Diverse_Substrate_AcTransf"/>
</dbReference>
<dbReference type="PROSITE" id="PS51186">
    <property type="entry name" value="GNAT"/>
    <property type="match status" value="1"/>
</dbReference>